<sequence length="302" mass="34210">PTRVIDVGSPSRGPRLYRSEGEVASYVALSYCWGKPSDGTLKPLVTTRSNFSDHVASIPLDTVPITLRQAIEVTRALEIQYLWIDALCILQDDQADWVREASRMADVYANAIVTFAADWAPNSNCGLFVELGATASPHLYPRQHLAQVMTFQERLLSQRIIHFRNAELEWECKSGMQCECGHWINTTGKMALPHNPYSFGNAPEHLSLAWKRLVEEYTTRCITFGKDRLAAISCLARQYPFPPTSYIAGMWSPLLKYTLMWQNNNSHAHGKRTLNASDEPIRRPHEYAPSWSWASVVVPVRF</sequence>
<dbReference type="Proteomes" id="UP000799777">
    <property type="component" value="Unassembled WGS sequence"/>
</dbReference>
<dbReference type="PANTHER" id="PTHR33112">
    <property type="entry name" value="DOMAIN PROTEIN, PUTATIVE-RELATED"/>
    <property type="match status" value="1"/>
</dbReference>
<evidence type="ECO:0000313" key="2">
    <source>
        <dbReference type="EMBL" id="KAF2022578.1"/>
    </source>
</evidence>
<dbReference type="EMBL" id="ML978526">
    <property type="protein sequence ID" value="KAF2022578.1"/>
    <property type="molecule type" value="Genomic_DNA"/>
</dbReference>
<dbReference type="InterPro" id="IPR010730">
    <property type="entry name" value="HET"/>
</dbReference>
<dbReference type="Pfam" id="PF06985">
    <property type="entry name" value="HET"/>
    <property type="match status" value="1"/>
</dbReference>
<evidence type="ECO:0000313" key="3">
    <source>
        <dbReference type="Proteomes" id="UP000799777"/>
    </source>
</evidence>
<comment type="caution">
    <text evidence="2">The sequence shown here is derived from an EMBL/GenBank/DDBJ whole genome shotgun (WGS) entry which is preliminary data.</text>
</comment>
<dbReference type="OrthoDB" id="5347061at2759"/>
<dbReference type="AlphaFoldDB" id="A0A9P4LEX7"/>
<feature type="domain" description="Heterokaryon incompatibility" evidence="1">
    <location>
        <begin position="26"/>
        <end position="125"/>
    </location>
</feature>
<keyword evidence="3" id="KW-1185">Reference proteome</keyword>
<protein>
    <submittedName>
        <fullName evidence="2">HET-domain-containing protein</fullName>
    </submittedName>
</protein>
<organism evidence="2 3">
    <name type="scientific">Setomelanomma holmii</name>
    <dbReference type="NCBI Taxonomy" id="210430"/>
    <lineage>
        <taxon>Eukaryota</taxon>
        <taxon>Fungi</taxon>
        <taxon>Dikarya</taxon>
        <taxon>Ascomycota</taxon>
        <taxon>Pezizomycotina</taxon>
        <taxon>Dothideomycetes</taxon>
        <taxon>Pleosporomycetidae</taxon>
        <taxon>Pleosporales</taxon>
        <taxon>Pleosporineae</taxon>
        <taxon>Phaeosphaeriaceae</taxon>
        <taxon>Setomelanomma</taxon>
    </lineage>
</organism>
<feature type="non-terminal residue" evidence="2">
    <location>
        <position position="1"/>
    </location>
</feature>
<name>A0A9P4LEX7_9PLEO</name>
<accession>A0A9P4LEX7</accession>
<gene>
    <name evidence="2" type="ORF">EK21DRAFT_45640</name>
</gene>
<proteinExistence type="predicted"/>
<dbReference type="PANTHER" id="PTHR33112:SF16">
    <property type="entry name" value="HETEROKARYON INCOMPATIBILITY DOMAIN-CONTAINING PROTEIN"/>
    <property type="match status" value="1"/>
</dbReference>
<evidence type="ECO:0000259" key="1">
    <source>
        <dbReference type="Pfam" id="PF06985"/>
    </source>
</evidence>
<reference evidence="2" key="1">
    <citation type="journal article" date="2020" name="Stud. Mycol.">
        <title>101 Dothideomycetes genomes: a test case for predicting lifestyles and emergence of pathogens.</title>
        <authorList>
            <person name="Haridas S."/>
            <person name="Albert R."/>
            <person name="Binder M."/>
            <person name="Bloem J."/>
            <person name="Labutti K."/>
            <person name="Salamov A."/>
            <person name="Andreopoulos B."/>
            <person name="Baker S."/>
            <person name="Barry K."/>
            <person name="Bills G."/>
            <person name="Bluhm B."/>
            <person name="Cannon C."/>
            <person name="Castanera R."/>
            <person name="Culley D."/>
            <person name="Daum C."/>
            <person name="Ezra D."/>
            <person name="Gonzalez J."/>
            <person name="Henrissat B."/>
            <person name="Kuo A."/>
            <person name="Liang C."/>
            <person name="Lipzen A."/>
            <person name="Lutzoni F."/>
            <person name="Magnuson J."/>
            <person name="Mondo S."/>
            <person name="Nolan M."/>
            <person name="Ohm R."/>
            <person name="Pangilinan J."/>
            <person name="Park H.-J."/>
            <person name="Ramirez L."/>
            <person name="Alfaro M."/>
            <person name="Sun H."/>
            <person name="Tritt A."/>
            <person name="Yoshinaga Y."/>
            <person name="Zwiers L.-H."/>
            <person name="Turgeon B."/>
            <person name="Goodwin S."/>
            <person name="Spatafora J."/>
            <person name="Crous P."/>
            <person name="Grigoriev I."/>
        </authorList>
    </citation>
    <scope>NUCLEOTIDE SEQUENCE</scope>
    <source>
        <strain evidence="2">CBS 110217</strain>
    </source>
</reference>
<feature type="non-terminal residue" evidence="2">
    <location>
        <position position="302"/>
    </location>
</feature>